<keyword evidence="2" id="KW-1185">Reference proteome</keyword>
<dbReference type="KEGG" id="gdi:GDI0487"/>
<dbReference type="HOGENOM" id="CLU_1308657_0_0_5"/>
<dbReference type="Proteomes" id="UP000001176">
    <property type="component" value="Chromosome"/>
</dbReference>
<dbReference type="Pfam" id="PF10741">
    <property type="entry name" value="T2SSM_b"/>
    <property type="match status" value="1"/>
</dbReference>
<dbReference type="OrthoDB" id="7272414at2"/>
<dbReference type="EMBL" id="AM889285">
    <property type="protein sequence ID" value="CAP54430.1"/>
    <property type="molecule type" value="Genomic_DNA"/>
</dbReference>
<organism evidence="1 2">
    <name type="scientific">Gluconacetobacter diazotrophicus (strain ATCC 49037 / DSM 5601 / CCUG 37298 / CIP 103539 / LMG 7603 / PAl5)</name>
    <dbReference type="NCBI Taxonomy" id="272568"/>
    <lineage>
        <taxon>Bacteria</taxon>
        <taxon>Pseudomonadati</taxon>
        <taxon>Pseudomonadota</taxon>
        <taxon>Alphaproteobacteria</taxon>
        <taxon>Acetobacterales</taxon>
        <taxon>Acetobacteraceae</taxon>
        <taxon>Gluconacetobacter</taxon>
    </lineage>
</organism>
<dbReference type="AlphaFoldDB" id="A9H695"/>
<reference evidence="1 2" key="1">
    <citation type="journal article" date="2009" name="BMC Genomics">
        <title>Complete genome sequence of the sugarcane nitrogen-fixing endophyte Gluconacetobacter diazotrophicus Pal5.</title>
        <authorList>
            <person name="Bertalan M."/>
            <person name="Albano R."/>
            <person name="Padua V."/>
            <person name="Rouws L."/>
            <person name="Rojas C."/>
            <person name="Hemerly A."/>
            <person name="Teixeira K."/>
            <person name="Schwab S."/>
            <person name="Araujo J."/>
            <person name="Oliveira A."/>
            <person name="Franca L."/>
            <person name="Magalhaes V."/>
            <person name="Alqueres S."/>
            <person name="Cardoso A."/>
            <person name="Almeida W."/>
            <person name="Loureiro M.M."/>
            <person name="Nogueira E."/>
            <person name="Cidade D."/>
            <person name="Oliveira D."/>
            <person name="Simao T."/>
            <person name="Macedo J."/>
            <person name="Valadao A."/>
            <person name="Dreschsel M."/>
            <person name="Freitas F."/>
            <person name="Vidal M."/>
            <person name="Guedes H."/>
            <person name="Rodrigues E."/>
            <person name="Meneses C."/>
            <person name="Brioso P."/>
            <person name="Pozzer L."/>
            <person name="Figueiredo D."/>
            <person name="Montano H."/>
            <person name="Junior J."/>
            <person name="Filho G."/>
            <person name="Flores V."/>
            <person name="Ferreira B."/>
            <person name="Branco A."/>
            <person name="Gonzalez P."/>
            <person name="Guillobel H."/>
            <person name="Lemos M."/>
            <person name="Seibel L."/>
            <person name="Macedo J."/>
            <person name="Alves-Ferreira M."/>
            <person name="Sachetto-Martins G."/>
            <person name="Coelho A."/>
            <person name="Santos E."/>
            <person name="Amaral G."/>
            <person name="Neves A."/>
            <person name="Pacheco A.B."/>
            <person name="Carvalho D."/>
            <person name="Lery L."/>
            <person name="Bisch P."/>
            <person name="Rossle S.C."/>
            <person name="Urmenyi T."/>
            <person name="Kruger W.V."/>
            <person name="Martins O."/>
            <person name="Baldani J.I."/>
            <person name="Ferreira P.C."/>
        </authorList>
    </citation>
    <scope>NUCLEOTIDE SEQUENCE [LARGE SCALE GENOMIC DNA]</scope>
    <source>
        <strain evidence="2">ATCC 49037 / DSM 5601 / CCUG 37298 / CIP 103539 / LMG 7603 / PAl5</strain>
    </source>
</reference>
<dbReference type="NCBIfam" id="NF040576">
    <property type="entry name" value="T2SS_GspM_XpsM"/>
    <property type="match status" value="1"/>
</dbReference>
<evidence type="ECO:0000313" key="2">
    <source>
        <dbReference type="Proteomes" id="UP000001176"/>
    </source>
</evidence>
<sequence>MPIMNSRPRSLHALVRALPEGRAGHLAALGLLVAALLAAWLLVVAPLLDAYVQRAQGLALQRQAVTRMDRLAAALPALRQSASASAPRPALLIGGATDAIASANLQDLLQQAASANGATLSTAENVPAAMVGRYQRIGLHIVVAASYRNLVRLIATLERSSPAVVIDGLHIHKSDNEDAAANMMECDMSVYAFRRNENRPTPPPSPETQP</sequence>
<dbReference type="STRING" id="272568.GDI0487"/>
<dbReference type="InterPro" id="IPR014717">
    <property type="entry name" value="Transl_elong_EF1B/ribsomal_bS6"/>
</dbReference>
<proteinExistence type="predicted"/>
<gene>
    <name evidence="1" type="primary">lsdM</name>
    <name evidence="1" type="ordered locus">GDI0487</name>
</gene>
<name>A9H695_GLUDA</name>
<protein>
    <submittedName>
        <fullName evidence="1">Putative general secretion pathway protein M</fullName>
    </submittedName>
</protein>
<dbReference type="KEGG" id="gdj:Gdia_1520"/>
<evidence type="ECO:0000313" key="1">
    <source>
        <dbReference type="EMBL" id="CAP54430.1"/>
    </source>
</evidence>
<accession>A9H695</accession>
<dbReference type="InterPro" id="IPR034756">
    <property type="entry name" value="T2SSM_b"/>
</dbReference>
<dbReference type="Gene3D" id="3.30.70.60">
    <property type="match status" value="1"/>
</dbReference>